<dbReference type="KEGG" id="coy:HF329_31490"/>
<evidence type="ECO:0008006" key="6">
    <source>
        <dbReference type="Google" id="ProtNLM"/>
    </source>
</evidence>
<dbReference type="EMBL" id="CP051204">
    <property type="protein sequence ID" value="QJB42128.1"/>
    <property type="molecule type" value="Genomic_DNA"/>
</dbReference>
<dbReference type="Proteomes" id="UP000503144">
    <property type="component" value="Chromosome"/>
</dbReference>
<keyword evidence="1" id="KW-0732">Signal</keyword>
<evidence type="ECO:0000256" key="1">
    <source>
        <dbReference type="SAM" id="SignalP"/>
    </source>
</evidence>
<dbReference type="Proteomes" id="UP000502421">
    <property type="component" value="Chromosome"/>
</dbReference>
<organism evidence="2 4">
    <name type="scientific">Chitinophaga oryzae</name>
    <dbReference type="NCBI Taxonomy" id="2725414"/>
    <lineage>
        <taxon>Bacteria</taxon>
        <taxon>Pseudomonadati</taxon>
        <taxon>Bacteroidota</taxon>
        <taxon>Chitinophagia</taxon>
        <taxon>Chitinophagales</taxon>
        <taxon>Chitinophagaceae</taxon>
        <taxon>Chitinophaga</taxon>
    </lineage>
</organism>
<evidence type="ECO:0000313" key="2">
    <source>
        <dbReference type="EMBL" id="QJB35586.1"/>
    </source>
</evidence>
<keyword evidence="5" id="KW-1185">Reference proteome</keyword>
<dbReference type="EMBL" id="CP051205">
    <property type="protein sequence ID" value="QJB35586.1"/>
    <property type="molecule type" value="Genomic_DNA"/>
</dbReference>
<evidence type="ECO:0000313" key="5">
    <source>
        <dbReference type="Proteomes" id="UP000503144"/>
    </source>
</evidence>
<protein>
    <recommendedName>
        <fullName evidence="6">Lipoprotein</fullName>
    </recommendedName>
</protein>
<evidence type="ECO:0000313" key="3">
    <source>
        <dbReference type="EMBL" id="QJB42128.1"/>
    </source>
</evidence>
<reference evidence="4 5" key="1">
    <citation type="submission" date="2020-04" db="EMBL/GenBank/DDBJ databases">
        <authorList>
            <person name="Kittiwongwattana C."/>
        </authorList>
    </citation>
    <scope>NUCLEOTIDE SEQUENCE [LARGE SCALE GENOMIC DNA]</scope>
    <source>
        <strain evidence="5">1303</strain>
        <strain evidence="4">1310</strain>
    </source>
</reference>
<evidence type="ECO:0000313" key="4">
    <source>
        <dbReference type="Proteomes" id="UP000502421"/>
    </source>
</evidence>
<proteinExistence type="predicted"/>
<name>A0AAE6ZLR7_9BACT</name>
<dbReference type="RefSeq" id="WP_168810815.1">
    <property type="nucleotide sequence ID" value="NZ_CP051204.2"/>
</dbReference>
<gene>
    <name evidence="3" type="ORF">HF324_31510</name>
    <name evidence="2" type="ORF">HF329_31490</name>
</gene>
<sequence length="325" mass="35422">MKRYLLLLLTIGALAACKSNKKPGKGANEPMTFEDFQELFTPGTLPYKLNADSLQLKMADSLAVGAADVSRFLTDTLTQGDYGKTEKVKLFPLTRIPGNVTNYMVMKAVGRTQTTGYLCILDKKGKYLNRLRIANTGSADGTVISTSIDTKNVIKISSEKKLSSSSTALREDFYAVGKDGMVQLIMTNSNGPTTPGQIFNPIDTLPRKHKFSGDYTSGDMSLISIRDGEDAKTFQFFITFSKNNGSCKGELSGRGHYIAGNRGEFKDKESSCGIAFQFSAGKVTIREIGGCGAYRGIKCFFEGNYVKKAEKGSRKGAKQQSSQRL</sequence>
<feature type="signal peptide" evidence="1">
    <location>
        <begin position="1"/>
        <end position="15"/>
    </location>
</feature>
<reference evidence="2 5" key="2">
    <citation type="submission" date="2020-09" db="EMBL/GenBank/DDBJ databases">
        <authorList>
            <person name="Kittiwongwattana C."/>
        </authorList>
    </citation>
    <scope>NUCLEOTIDE SEQUENCE</scope>
    <source>
        <strain evidence="3 5">1303</strain>
        <strain evidence="2">1310</strain>
    </source>
</reference>
<dbReference type="PROSITE" id="PS51257">
    <property type="entry name" value="PROKAR_LIPOPROTEIN"/>
    <property type="match status" value="1"/>
</dbReference>
<accession>A0AAE6ZLR7</accession>
<dbReference type="AlphaFoldDB" id="A0AAE6ZLR7"/>
<feature type="chain" id="PRO_5041954499" description="Lipoprotein" evidence="1">
    <location>
        <begin position="16"/>
        <end position="325"/>
    </location>
</feature>